<feature type="region of interest" description="Disordered" evidence="1">
    <location>
        <begin position="61"/>
        <end position="178"/>
    </location>
</feature>
<organism evidence="2 3">
    <name type="scientific">Lottia gigantea</name>
    <name type="common">Giant owl limpet</name>
    <dbReference type="NCBI Taxonomy" id="225164"/>
    <lineage>
        <taxon>Eukaryota</taxon>
        <taxon>Metazoa</taxon>
        <taxon>Spiralia</taxon>
        <taxon>Lophotrochozoa</taxon>
        <taxon>Mollusca</taxon>
        <taxon>Gastropoda</taxon>
        <taxon>Patellogastropoda</taxon>
        <taxon>Lottioidea</taxon>
        <taxon>Lottiidae</taxon>
        <taxon>Lottia</taxon>
    </lineage>
</organism>
<protein>
    <submittedName>
        <fullName evidence="2">Uncharacterized protein</fullName>
    </submittedName>
</protein>
<reference evidence="2 3" key="1">
    <citation type="journal article" date="2013" name="Nature">
        <title>Insights into bilaterian evolution from three spiralian genomes.</title>
        <authorList>
            <person name="Simakov O."/>
            <person name="Marletaz F."/>
            <person name="Cho S.J."/>
            <person name="Edsinger-Gonzales E."/>
            <person name="Havlak P."/>
            <person name="Hellsten U."/>
            <person name="Kuo D.H."/>
            <person name="Larsson T."/>
            <person name="Lv J."/>
            <person name="Arendt D."/>
            <person name="Savage R."/>
            <person name="Osoegawa K."/>
            <person name="de Jong P."/>
            <person name="Grimwood J."/>
            <person name="Chapman J.A."/>
            <person name="Shapiro H."/>
            <person name="Aerts A."/>
            <person name="Otillar R.P."/>
            <person name="Terry A.Y."/>
            <person name="Boore J.L."/>
            <person name="Grigoriev I.V."/>
            <person name="Lindberg D.R."/>
            <person name="Seaver E.C."/>
            <person name="Weisblat D.A."/>
            <person name="Putnam N.H."/>
            <person name="Rokhsar D.S."/>
        </authorList>
    </citation>
    <scope>NUCLEOTIDE SEQUENCE [LARGE SCALE GENOMIC DNA]</scope>
</reference>
<dbReference type="KEGG" id="lgi:LOTGIDRAFT_208403"/>
<dbReference type="HOGENOM" id="CLU_861332_0_0_1"/>
<feature type="compositionally biased region" description="Basic and acidic residues" evidence="1">
    <location>
        <begin position="203"/>
        <end position="213"/>
    </location>
</feature>
<feature type="compositionally biased region" description="Polar residues" evidence="1">
    <location>
        <begin position="221"/>
        <end position="234"/>
    </location>
</feature>
<evidence type="ECO:0000256" key="1">
    <source>
        <dbReference type="SAM" id="MobiDB-lite"/>
    </source>
</evidence>
<keyword evidence="3" id="KW-1185">Reference proteome</keyword>
<evidence type="ECO:0000313" key="3">
    <source>
        <dbReference type="Proteomes" id="UP000030746"/>
    </source>
</evidence>
<dbReference type="GeneID" id="20246060"/>
<gene>
    <name evidence="2" type="ORF">LOTGIDRAFT_208403</name>
</gene>
<dbReference type="EMBL" id="KB199650">
    <property type="protein sequence ID" value="ESP05368.1"/>
    <property type="molecule type" value="Genomic_DNA"/>
</dbReference>
<feature type="compositionally biased region" description="Acidic residues" evidence="1">
    <location>
        <begin position="79"/>
        <end position="93"/>
    </location>
</feature>
<dbReference type="RefSeq" id="XP_009043913.1">
    <property type="nucleotide sequence ID" value="XM_009045665.1"/>
</dbReference>
<feature type="compositionally biased region" description="Basic residues" evidence="1">
    <location>
        <begin position="262"/>
        <end position="273"/>
    </location>
</feature>
<dbReference type="CTD" id="20246060"/>
<sequence>MPTIKQNLKNIHVEAEFLEEDVEQIESLDDDDDNGDEWADLEEASDLSDDDGVWQDVDQSTEILDDGDKDSADTTLNESFEDSDEDGSDDKDEGDLTKPLYKKPVLNALKKKLHQAQLSKGITSTSVVQPNSRSRSRKNKHPPIIPKEDQPDFNSDFIAFNPNKPMKKPKKDKDVFSKISMKDVSVEKEKLIDLKSKSGVKTSDTKTKNETKKTASGKMIVTSNNEVGTSSGSQIIPEPAEVFEVDKKCARKVQTTQPSIKQQKKSPCQKRKHQQDQDTEEEPSPKLTSKQRRRREKADKQNKIGVHYYLSANVKNRSNRRRQ</sequence>
<dbReference type="AlphaFoldDB" id="V4B4H3"/>
<name>V4B4H3_LOTGI</name>
<proteinExistence type="predicted"/>
<feature type="compositionally biased region" description="Polar residues" evidence="1">
    <location>
        <begin position="116"/>
        <end position="133"/>
    </location>
</feature>
<evidence type="ECO:0000313" key="2">
    <source>
        <dbReference type="EMBL" id="ESP05368.1"/>
    </source>
</evidence>
<feature type="region of interest" description="Disordered" evidence="1">
    <location>
        <begin position="195"/>
        <end position="239"/>
    </location>
</feature>
<accession>V4B4H3</accession>
<feature type="region of interest" description="Disordered" evidence="1">
    <location>
        <begin position="252"/>
        <end position="323"/>
    </location>
</feature>
<dbReference type="Proteomes" id="UP000030746">
    <property type="component" value="Unassembled WGS sequence"/>
</dbReference>